<evidence type="ECO:0000313" key="2">
    <source>
        <dbReference type="Proteomes" id="UP000789759"/>
    </source>
</evidence>
<dbReference type="AlphaFoldDB" id="A0A9N8W0L5"/>
<organism evidence="1 2">
    <name type="scientific">Cetraspora pellucida</name>
    <dbReference type="NCBI Taxonomy" id="1433469"/>
    <lineage>
        <taxon>Eukaryota</taxon>
        <taxon>Fungi</taxon>
        <taxon>Fungi incertae sedis</taxon>
        <taxon>Mucoromycota</taxon>
        <taxon>Glomeromycotina</taxon>
        <taxon>Glomeromycetes</taxon>
        <taxon>Diversisporales</taxon>
        <taxon>Gigasporaceae</taxon>
        <taxon>Cetraspora</taxon>
    </lineage>
</organism>
<protein>
    <submittedName>
        <fullName evidence="1">20131_t:CDS:1</fullName>
    </submittedName>
</protein>
<name>A0A9N8W0L5_9GLOM</name>
<comment type="caution">
    <text evidence="1">The sequence shown here is derived from an EMBL/GenBank/DDBJ whole genome shotgun (WGS) entry which is preliminary data.</text>
</comment>
<dbReference type="Proteomes" id="UP000789759">
    <property type="component" value="Unassembled WGS sequence"/>
</dbReference>
<accession>A0A9N8W0L5</accession>
<reference evidence="1" key="1">
    <citation type="submission" date="2021-06" db="EMBL/GenBank/DDBJ databases">
        <authorList>
            <person name="Kallberg Y."/>
            <person name="Tangrot J."/>
            <person name="Rosling A."/>
        </authorList>
    </citation>
    <scope>NUCLEOTIDE SEQUENCE</scope>
    <source>
        <strain evidence="1">FL966</strain>
    </source>
</reference>
<gene>
    <name evidence="1" type="ORF">CPELLU_LOCUS1161</name>
</gene>
<keyword evidence="2" id="KW-1185">Reference proteome</keyword>
<proteinExistence type="predicted"/>
<dbReference type="EMBL" id="CAJVQA010000399">
    <property type="protein sequence ID" value="CAG8472921.1"/>
    <property type="molecule type" value="Genomic_DNA"/>
</dbReference>
<sequence length="285" mass="33453">MKANKKKELTEELFSYQQYQHEELGKKFQELGKKFQELGKKYCQGNFSPVPNPPRKTRLSPRIFSERDKNQFFQQKIALALSRETARKIIFTRFEFAEKINKLDSATRKIIEGKIVPKNGSSYSQHISYLSERKLEDYVQLVINQFRAKIAATNILPETVRVFRNTKDLLESQQRQLINNQNRELDTARQNAWFQINQDLTQIQKAGFELEDFTRGQENYLAAKKVLLDILNRVKEITSQSTRAELGDIISELDRQYQKCQEDNDLKLLVQELNLEPNLATLKNF</sequence>
<evidence type="ECO:0000313" key="1">
    <source>
        <dbReference type="EMBL" id="CAG8472921.1"/>
    </source>
</evidence>